<accession>A0AAV4HXS8</accession>
<dbReference type="InterPro" id="IPR019402">
    <property type="entry name" value="CWH43_N"/>
</dbReference>
<keyword evidence="4 7" id="KW-1133">Transmembrane helix</keyword>
<evidence type="ECO:0000259" key="8">
    <source>
        <dbReference type="Pfam" id="PF10277"/>
    </source>
</evidence>
<dbReference type="InterPro" id="IPR050911">
    <property type="entry name" value="DRAM/TMEM150_Autophagy_Mod"/>
</dbReference>
<dbReference type="PANTHER" id="PTHR21324">
    <property type="entry name" value="FASTING-INDUCIBLE INTEGRAL MEMBRANE PROTEIN TM6P1-RELATED"/>
    <property type="match status" value="1"/>
</dbReference>
<feature type="region of interest" description="Disordered" evidence="6">
    <location>
        <begin position="267"/>
        <end position="293"/>
    </location>
</feature>
<feature type="transmembrane region" description="Helical" evidence="7">
    <location>
        <begin position="50"/>
        <end position="69"/>
    </location>
</feature>
<dbReference type="EMBL" id="BMAT01002205">
    <property type="protein sequence ID" value="GFS01542.1"/>
    <property type="molecule type" value="Genomic_DNA"/>
</dbReference>
<sequence>MSCLGLLPIALVILTVSAFLLTYLWAVVRGDVSPGFPYISDTGAHRPESSIFSQLLNMSSFVAFFVMYIRYKAVQAIVRAVDGQESVWLGRMNKISAAFGFIASFGVCVVANFQEGTEVESVHFTGAALAFGPGVLYCFMQTALSYHMHPRFNGVLICRVRLLISMFCVVACVIMSISGAIAVNHWNASPHSSTKYKWKPSDPGFVPHIVSTVCEWLLSFGFFCFFLTYVREFNKFEMEVHTRALVTHLDLRPDGTLQITLDASGQSAGLEGRSNSGYQAGAGEPDERTKLLG</sequence>
<feature type="compositionally biased region" description="Polar residues" evidence="6">
    <location>
        <begin position="267"/>
        <end position="278"/>
    </location>
</feature>
<dbReference type="Proteomes" id="UP000762676">
    <property type="component" value="Unassembled WGS sequence"/>
</dbReference>
<keyword evidence="3 7" id="KW-0812">Transmembrane</keyword>
<feature type="transmembrane region" description="Helical" evidence="7">
    <location>
        <begin position="126"/>
        <end position="148"/>
    </location>
</feature>
<evidence type="ECO:0000313" key="9">
    <source>
        <dbReference type="EMBL" id="GFS01542.1"/>
    </source>
</evidence>
<dbReference type="Pfam" id="PF10277">
    <property type="entry name" value="Frag1"/>
    <property type="match status" value="1"/>
</dbReference>
<evidence type="ECO:0000256" key="1">
    <source>
        <dbReference type="ARBA" id="ARBA00004127"/>
    </source>
</evidence>
<evidence type="ECO:0000256" key="5">
    <source>
        <dbReference type="ARBA" id="ARBA00023136"/>
    </source>
</evidence>
<evidence type="ECO:0000313" key="10">
    <source>
        <dbReference type="Proteomes" id="UP000762676"/>
    </source>
</evidence>
<evidence type="ECO:0000256" key="4">
    <source>
        <dbReference type="ARBA" id="ARBA00022989"/>
    </source>
</evidence>
<feature type="transmembrane region" description="Helical" evidence="7">
    <location>
        <begin position="95"/>
        <end position="114"/>
    </location>
</feature>
<proteinExistence type="inferred from homology"/>
<evidence type="ECO:0000256" key="7">
    <source>
        <dbReference type="SAM" id="Phobius"/>
    </source>
</evidence>
<keyword evidence="5 7" id="KW-0472">Membrane</keyword>
<comment type="caution">
    <text evidence="9">The sequence shown here is derived from an EMBL/GenBank/DDBJ whole genome shotgun (WGS) entry which is preliminary data.</text>
</comment>
<protein>
    <submittedName>
        <fullName evidence="9">DNA damage-regulated autophagy modulator protein 2</fullName>
    </submittedName>
</protein>
<comment type="subcellular location">
    <subcellularLocation>
        <location evidence="1">Endomembrane system</location>
        <topology evidence="1">Multi-pass membrane protein</topology>
    </subcellularLocation>
</comment>
<dbReference type="PANTHER" id="PTHR21324:SF2">
    <property type="entry name" value="EG:22E5.9 PROTEIN"/>
    <property type="match status" value="1"/>
</dbReference>
<keyword evidence="10" id="KW-1185">Reference proteome</keyword>
<reference evidence="9 10" key="1">
    <citation type="journal article" date="2021" name="Elife">
        <title>Chloroplast acquisition without the gene transfer in kleptoplastic sea slugs, Plakobranchus ocellatus.</title>
        <authorList>
            <person name="Maeda T."/>
            <person name="Takahashi S."/>
            <person name="Yoshida T."/>
            <person name="Shimamura S."/>
            <person name="Takaki Y."/>
            <person name="Nagai Y."/>
            <person name="Toyoda A."/>
            <person name="Suzuki Y."/>
            <person name="Arimoto A."/>
            <person name="Ishii H."/>
            <person name="Satoh N."/>
            <person name="Nishiyama T."/>
            <person name="Hasebe M."/>
            <person name="Maruyama T."/>
            <person name="Minagawa J."/>
            <person name="Obokata J."/>
            <person name="Shigenobu S."/>
        </authorList>
    </citation>
    <scope>NUCLEOTIDE SEQUENCE [LARGE SCALE GENOMIC DNA]</scope>
</reference>
<evidence type="ECO:0000256" key="3">
    <source>
        <dbReference type="ARBA" id="ARBA00022692"/>
    </source>
</evidence>
<feature type="transmembrane region" description="Helical" evidence="7">
    <location>
        <begin position="160"/>
        <end position="185"/>
    </location>
</feature>
<gene>
    <name evidence="9" type="ORF">ElyMa_001099900</name>
</gene>
<evidence type="ECO:0000256" key="2">
    <source>
        <dbReference type="ARBA" id="ARBA00006565"/>
    </source>
</evidence>
<dbReference type="GO" id="GO:0012505">
    <property type="term" value="C:endomembrane system"/>
    <property type="evidence" value="ECO:0007669"/>
    <property type="project" value="UniProtKB-SubCell"/>
</dbReference>
<name>A0AAV4HXS8_9GAST</name>
<organism evidence="9 10">
    <name type="scientific">Elysia marginata</name>
    <dbReference type="NCBI Taxonomy" id="1093978"/>
    <lineage>
        <taxon>Eukaryota</taxon>
        <taxon>Metazoa</taxon>
        <taxon>Spiralia</taxon>
        <taxon>Lophotrochozoa</taxon>
        <taxon>Mollusca</taxon>
        <taxon>Gastropoda</taxon>
        <taxon>Heterobranchia</taxon>
        <taxon>Euthyneura</taxon>
        <taxon>Panpulmonata</taxon>
        <taxon>Sacoglossa</taxon>
        <taxon>Placobranchoidea</taxon>
        <taxon>Plakobranchidae</taxon>
        <taxon>Elysia</taxon>
    </lineage>
</organism>
<comment type="similarity">
    <text evidence="2">Belongs to the DRAM/TMEM150 family.</text>
</comment>
<dbReference type="AlphaFoldDB" id="A0AAV4HXS8"/>
<feature type="domain" description="CWH43-like N-terminal" evidence="8">
    <location>
        <begin position="5"/>
        <end position="235"/>
    </location>
</feature>
<evidence type="ECO:0000256" key="6">
    <source>
        <dbReference type="SAM" id="MobiDB-lite"/>
    </source>
</evidence>
<feature type="transmembrane region" description="Helical" evidence="7">
    <location>
        <begin position="205"/>
        <end position="230"/>
    </location>
</feature>